<evidence type="ECO:0000313" key="1">
    <source>
        <dbReference type="EMBL" id="KIM24389.1"/>
    </source>
</evidence>
<organism evidence="1 2">
    <name type="scientific">Serendipita vermifera MAFF 305830</name>
    <dbReference type="NCBI Taxonomy" id="933852"/>
    <lineage>
        <taxon>Eukaryota</taxon>
        <taxon>Fungi</taxon>
        <taxon>Dikarya</taxon>
        <taxon>Basidiomycota</taxon>
        <taxon>Agaricomycotina</taxon>
        <taxon>Agaricomycetes</taxon>
        <taxon>Sebacinales</taxon>
        <taxon>Serendipitaceae</taxon>
        <taxon>Serendipita</taxon>
    </lineage>
</organism>
<evidence type="ECO:0000313" key="2">
    <source>
        <dbReference type="Proteomes" id="UP000054097"/>
    </source>
</evidence>
<gene>
    <name evidence="1" type="ORF">M408DRAFT_27052</name>
</gene>
<keyword evidence="2" id="KW-1185">Reference proteome</keyword>
<dbReference type="EMBL" id="KN824324">
    <property type="protein sequence ID" value="KIM24389.1"/>
    <property type="molecule type" value="Genomic_DNA"/>
</dbReference>
<dbReference type="HOGENOM" id="CLU_032935_2_0_1"/>
<dbReference type="Proteomes" id="UP000054097">
    <property type="component" value="Unassembled WGS sequence"/>
</dbReference>
<sequence length="490" mass="55103">MKQEVSSAQEAHKMLVSSYQRQLSELESIQSQIDSSESVIEIKQQYCTAMERELVKMAGIRHPVRQLPAEVLQCIFESACDLSTLEHIENRIITAIRLSHVCCRWRSIAISTPRMWSTFCLPLEDSETQISPFWNLVLSRIKHAPAHIVLWDVGIAGFKPKLTTYNLQKLGIIDRLEIHLVSAAFFNQFATPSPLSGVHANTLAVETTSTEDDDDELELPDDFEWDLGKFVTCFPTVTSLELRERCGLRFSPSAGLARITSLALTSMLNVDIFLILSNLIQLEALEVRGGTLRQPMAGREPSSSLRKLVISKCNSDSSWLSQLSLPQLMTFVYDAEDSAEHCFSFVQNNQSITTLWVLGSCDINATFAHTAPRILSYGTGDGFAHLYKRKSPKAEGIFPYLKELALDTMMEDLTLVEFEGIVKGRCIPLTHPQSKLAPSASPLHSLIIIRKEDGDMPEPWRNSDLFQSATRHITSNFNWKGEERLVLSWV</sequence>
<dbReference type="STRING" id="933852.A0A0C3AWM3"/>
<name>A0A0C3AWM3_SERVB</name>
<proteinExistence type="predicted"/>
<protein>
    <submittedName>
        <fullName evidence="1">Uncharacterized protein</fullName>
    </submittedName>
</protein>
<dbReference type="Gene3D" id="1.20.1280.50">
    <property type="match status" value="1"/>
</dbReference>
<reference evidence="2" key="2">
    <citation type="submission" date="2015-01" db="EMBL/GenBank/DDBJ databases">
        <title>Evolutionary Origins and Diversification of the Mycorrhizal Mutualists.</title>
        <authorList>
            <consortium name="DOE Joint Genome Institute"/>
            <consortium name="Mycorrhizal Genomics Consortium"/>
            <person name="Kohler A."/>
            <person name="Kuo A."/>
            <person name="Nagy L.G."/>
            <person name="Floudas D."/>
            <person name="Copeland A."/>
            <person name="Barry K.W."/>
            <person name="Cichocki N."/>
            <person name="Veneault-Fourrey C."/>
            <person name="LaButti K."/>
            <person name="Lindquist E.A."/>
            <person name="Lipzen A."/>
            <person name="Lundell T."/>
            <person name="Morin E."/>
            <person name="Murat C."/>
            <person name="Riley R."/>
            <person name="Ohm R."/>
            <person name="Sun H."/>
            <person name="Tunlid A."/>
            <person name="Henrissat B."/>
            <person name="Grigoriev I.V."/>
            <person name="Hibbett D.S."/>
            <person name="Martin F."/>
        </authorList>
    </citation>
    <scope>NUCLEOTIDE SEQUENCE [LARGE SCALE GENOMIC DNA]</scope>
    <source>
        <strain evidence="2">MAFF 305830</strain>
    </source>
</reference>
<reference evidence="1 2" key="1">
    <citation type="submission" date="2014-04" db="EMBL/GenBank/DDBJ databases">
        <authorList>
            <consortium name="DOE Joint Genome Institute"/>
            <person name="Kuo A."/>
            <person name="Zuccaro A."/>
            <person name="Kohler A."/>
            <person name="Nagy L.G."/>
            <person name="Floudas D."/>
            <person name="Copeland A."/>
            <person name="Barry K.W."/>
            <person name="Cichocki N."/>
            <person name="Veneault-Fourrey C."/>
            <person name="LaButti K."/>
            <person name="Lindquist E.A."/>
            <person name="Lipzen A."/>
            <person name="Lundell T."/>
            <person name="Morin E."/>
            <person name="Murat C."/>
            <person name="Sun H."/>
            <person name="Tunlid A."/>
            <person name="Henrissat B."/>
            <person name="Grigoriev I.V."/>
            <person name="Hibbett D.S."/>
            <person name="Martin F."/>
            <person name="Nordberg H.P."/>
            <person name="Cantor M.N."/>
            <person name="Hua S.X."/>
        </authorList>
    </citation>
    <scope>NUCLEOTIDE SEQUENCE [LARGE SCALE GENOMIC DNA]</scope>
    <source>
        <strain evidence="1 2">MAFF 305830</strain>
    </source>
</reference>
<dbReference type="AlphaFoldDB" id="A0A0C3AWM3"/>
<dbReference type="OrthoDB" id="3365698at2759"/>
<accession>A0A0C3AWM3</accession>